<keyword evidence="1" id="KW-0812">Transmembrane</keyword>
<keyword evidence="3" id="KW-1185">Reference proteome</keyword>
<dbReference type="EMBL" id="LAUZ02000016">
    <property type="protein sequence ID" value="KKF02931.1"/>
    <property type="molecule type" value="Genomic_DNA"/>
</dbReference>
<protein>
    <submittedName>
        <fullName evidence="2">Uncharacterized protein</fullName>
    </submittedName>
</protein>
<keyword evidence="1" id="KW-1133">Transmembrane helix</keyword>
<feature type="transmembrane region" description="Helical" evidence="1">
    <location>
        <begin position="89"/>
        <end position="110"/>
    </location>
</feature>
<name>A0A0M2K212_9MYCO</name>
<dbReference type="OrthoDB" id="4722531at2"/>
<gene>
    <name evidence="2" type="ORF">WN67_06095</name>
</gene>
<evidence type="ECO:0000256" key="1">
    <source>
        <dbReference type="SAM" id="Phobius"/>
    </source>
</evidence>
<comment type="caution">
    <text evidence="2">The sequence shown here is derived from an EMBL/GenBank/DDBJ whole genome shotgun (WGS) entry which is preliminary data.</text>
</comment>
<organism evidence="2 3">
    <name type="scientific">Mycolicibacterium obuense</name>
    <dbReference type="NCBI Taxonomy" id="1807"/>
    <lineage>
        <taxon>Bacteria</taxon>
        <taxon>Bacillati</taxon>
        <taxon>Actinomycetota</taxon>
        <taxon>Actinomycetes</taxon>
        <taxon>Mycobacteriales</taxon>
        <taxon>Mycobacteriaceae</taxon>
        <taxon>Mycolicibacterium</taxon>
    </lineage>
</organism>
<accession>A0A0M2K212</accession>
<evidence type="ECO:0000313" key="2">
    <source>
        <dbReference type="EMBL" id="KKF02931.1"/>
    </source>
</evidence>
<dbReference type="Proteomes" id="UP000034150">
    <property type="component" value="Unassembled WGS sequence"/>
</dbReference>
<dbReference type="PATRIC" id="fig|1807.13.peg.1942"/>
<feature type="transmembrane region" description="Helical" evidence="1">
    <location>
        <begin position="116"/>
        <end position="141"/>
    </location>
</feature>
<keyword evidence="1" id="KW-0472">Membrane</keyword>
<reference evidence="2 3" key="1">
    <citation type="journal article" date="2015" name="Genome Announc.">
        <title>Draft Genome Sequence of Mycobacterium obuense Strain UC1, Isolated from Patient Sputum.</title>
        <authorList>
            <person name="Greninger A.L."/>
            <person name="Cunningham G."/>
            <person name="Hsu E.D."/>
            <person name="Yu J.M."/>
            <person name="Chiu C.Y."/>
            <person name="Miller S."/>
        </authorList>
    </citation>
    <scope>NUCLEOTIDE SEQUENCE [LARGE SCALE GENOMIC DNA]</scope>
    <source>
        <strain evidence="2 3">UC1</strain>
    </source>
</reference>
<dbReference type="AlphaFoldDB" id="A0A0M2K212"/>
<proteinExistence type="predicted"/>
<evidence type="ECO:0000313" key="3">
    <source>
        <dbReference type="Proteomes" id="UP000034150"/>
    </source>
</evidence>
<sequence length="337" mass="36014">MDSEHDALRAHIRMRLAFWQAQDRRSITTGPGWLWRGRHLAPLRQADLSGSTGSLIARRAAAGMAPATLYGQAGPRQHRLPRWVTRRSTATWAAASVLLALVAFLCAGAADDRAGIGALAGWGAAGCAVVALLHGVLLWWVRRDPLNLSAAQAVEVNASQRALDWNPLAGAGAISAGGAFLLEGIAIVTELDQSRAWKLPGLDVVRSRFDADEEIFQIARAAFSLDEHEANSVKLKQLTEPSGYANAMLRSERRHLTEALLGRLLVLHRCMATLESLQLRAQQANAGGAESAGSEFFTAAAENELAAASLDELNTDLLVISEVYGEVGAAVGFPSRS</sequence>
<dbReference type="RefSeq" id="WP_046362153.1">
    <property type="nucleotide sequence ID" value="NZ_LAUZ02000016.1"/>
</dbReference>